<sequence>MELDTPNTSRGGRRHVYPMSLKKRGIALLQHKSIHKVAGDISVSYSVVRNWKRISHKIDKFKGNLRGAGRPPVRPEPEALLQFMDARRHQERALTCTHMVNFLKQHQNTWLQDCIRRQKEGSGYDILLKILQRFCGRHGYTHQQACAT</sequence>
<dbReference type="RefSeq" id="XP_009821632.1">
    <property type="nucleotide sequence ID" value="XM_009823330.1"/>
</dbReference>
<proteinExistence type="predicted"/>
<accession>W4HBB9</accession>
<dbReference type="VEuPathDB" id="FungiDB:H257_00588"/>
<organism evidence="1">
    <name type="scientific">Aphanomyces astaci</name>
    <name type="common">Crayfish plague agent</name>
    <dbReference type="NCBI Taxonomy" id="112090"/>
    <lineage>
        <taxon>Eukaryota</taxon>
        <taxon>Sar</taxon>
        <taxon>Stramenopiles</taxon>
        <taxon>Oomycota</taxon>
        <taxon>Saprolegniomycetes</taxon>
        <taxon>Saprolegniales</taxon>
        <taxon>Verrucalvaceae</taxon>
        <taxon>Aphanomyces</taxon>
    </lineage>
</organism>
<evidence type="ECO:0000313" key="1">
    <source>
        <dbReference type="EMBL" id="ETV89232.1"/>
    </source>
</evidence>
<name>W4HBB9_APHAT</name>
<dbReference type="GeneID" id="20802584"/>
<gene>
    <name evidence="1" type="ORF">H257_00588</name>
</gene>
<dbReference type="STRING" id="112090.W4HBB9"/>
<dbReference type="EMBL" id="KI913114">
    <property type="protein sequence ID" value="ETV89232.1"/>
    <property type="molecule type" value="Genomic_DNA"/>
</dbReference>
<protein>
    <submittedName>
        <fullName evidence="1">Uncharacterized protein</fullName>
    </submittedName>
</protein>
<reference evidence="1" key="1">
    <citation type="submission" date="2013-12" db="EMBL/GenBank/DDBJ databases">
        <title>The Genome Sequence of Aphanomyces astaci APO3.</title>
        <authorList>
            <consortium name="The Broad Institute Genomics Platform"/>
            <person name="Russ C."/>
            <person name="Tyler B."/>
            <person name="van West P."/>
            <person name="Dieguez-Uribeondo J."/>
            <person name="Young S.K."/>
            <person name="Zeng Q."/>
            <person name="Gargeya S."/>
            <person name="Fitzgerald M."/>
            <person name="Abouelleil A."/>
            <person name="Alvarado L."/>
            <person name="Chapman S.B."/>
            <person name="Gainer-Dewar J."/>
            <person name="Goldberg J."/>
            <person name="Griggs A."/>
            <person name="Gujja S."/>
            <person name="Hansen M."/>
            <person name="Howarth C."/>
            <person name="Imamovic A."/>
            <person name="Ireland A."/>
            <person name="Larimer J."/>
            <person name="McCowan C."/>
            <person name="Murphy C."/>
            <person name="Pearson M."/>
            <person name="Poon T.W."/>
            <person name="Priest M."/>
            <person name="Roberts A."/>
            <person name="Saif S."/>
            <person name="Shea T."/>
            <person name="Sykes S."/>
            <person name="Wortman J."/>
            <person name="Nusbaum C."/>
            <person name="Birren B."/>
        </authorList>
    </citation>
    <scope>NUCLEOTIDE SEQUENCE [LARGE SCALE GENOMIC DNA]</scope>
    <source>
        <strain evidence="1">APO3</strain>
    </source>
</reference>
<dbReference type="OrthoDB" id="10261408at2759"/>
<dbReference type="AlphaFoldDB" id="W4HBB9"/>